<keyword evidence="3" id="KW-1185">Reference proteome</keyword>
<name>A0A370TX18_9HELO</name>
<dbReference type="Proteomes" id="UP000254866">
    <property type="component" value="Unassembled WGS sequence"/>
</dbReference>
<gene>
    <name evidence="2" type="ORF">BP5553_00007</name>
</gene>
<reference evidence="2 3" key="1">
    <citation type="journal article" date="2018" name="IMA Fungus">
        <title>IMA Genome-F 9: Draft genome sequence of Annulohypoxylon stygium, Aspergillus mulundensis, Berkeleyomyces basicola (syn. Thielaviopsis basicola), Ceratocystis smalleyi, two Cercospora beticola strains, Coleophoma cylindrospora, Fusarium fracticaudum, Phialophora cf. hyalina, and Morchella septimelata.</title>
        <authorList>
            <person name="Wingfield B.D."/>
            <person name="Bills G.F."/>
            <person name="Dong Y."/>
            <person name="Huang W."/>
            <person name="Nel W.J."/>
            <person name="Swalarsk-Parry B.S."/>
            <person name="Vaghefi N."/>
            <person name="Wilken P.M."/>
            <person name="An Z."/>
            <person name="de Beer Z.W."/>
            <person name="De Vos L."/>
            <person name="Chen L."/>
            <person name="Duong T.A."/>
            <person name="Gao Y."/>
            <person name="Hammerbacher A."/>
            <person name="Kikkert J.R."/>
            <person name="Li Y."/>
            <person name="Li H."/>
            <person name="Li K."/>
            <person name="Li Q."/>
            <person name="Liu X."/>
            <person name="Ma X."/>
            <person name="Naidoo K."/>
            <person name="Pethybridge S.J."/>
            <person name="Sun J."/>
            <person name="Steenkamp E.T."/>
            <person name="van der Nest M.A."/>
            <person name="van Wyk S."/>
            <person name="Wingfield M.J."/>
            <person name="Xiong C."/>
            <person name="Yue Q."/>
            <person name="Zhang X."/>
        </authorList>
    </citation>
    <scope>NUCLEOTIDE SEQUENCE [LARGE SCALE GENOMIC DNA]</scope>
    <source>
        <strain evidence="2 3">BP 5553</strain>
    </source>
</reference>
<dbReference type="AlphaFoldDB" id="A0A370TX18"/>
<proteinExistence type="predicted"/>
<dbReference type="GeneID" id="43592856"/>
<feature type="compositionally biased region" description="Polar residues" evidence="1">
    <location>
        <begin position="346"/>
        <end position="382"/>
    </location>
</feature>
<organism evidence="2 3">
    <name type="scientific">Venustampulla echinocandica</name>
    <dbReference type="NCBI Taxonomy" id="2656787"/>
    <lineage>
        <taxon>Eukaryota</taxon>
        <taxon>Fungi</taxon>
        <taxon>Dikarya</taxon>
        <taxon>Ascomycota</taxon>
        <taxon>Pezizomycotina</taxon>
        <taxon>Leotiomycetes</taxon>
        <taxon>Helotiales</taxon>
        <taxon>Pleuroascaceae</taxon>
        <taxon>Venustampulla</taxon>
    </lineage>
</organism>
<dbReference type="EMBL" id="NPIC01000001">
    <property type="protein sequence ID" value="RDL40028.1"/>
    <property type="molecule type" value="Genomic_DNA"/>
</dbReference>
<feature type="region of interest" description="Disordered" evidence="1">
    <location>
        <begin position="139"/>
        <end position="164"/>
    </location>
</feature>
<evidence type="ECO:0000256" key="1">
    <source>
        <dbReference type="SAM" id="MobiDB-lite"/>
    </source>
</evidence>
<feature type="region of interest" description="Disordered" evidence="1">
    <location>
        <begin position="283"/>
        <end position="423"/>
    </location>
</feature>
<comment type="caution">
    <text evidence="2">The sequence shown here is derived from an EMBL/GenBank/DDBJ whole genome shotgun (WGS) entry which is preliminary data.</text>
</comment>
<feature type="compositionally biased region" description="Polar residues" evidence="1">
    <location>
        <begin position="15"/>
        <end position="34"/>
    </location>
</feature>
<evidence type="ECO:0000313" key="2">
    <source>
        <dbReference type="EMBL" id="RDL40028.1"/>
    </source>
</evidence>
<protein>
    <submittedName>
        <fullName evidence="2">Uncharacterized protein</fullName>
    </submittedName>
</protein>
<feature type="region of interest" description="Disordered" evidence="1">
    <location>
        <begin position="1"/>
        <end position="39"/>
    </location>
</feature>
<dbReference type="RefSeq" id="XP_031872684.1">
    <property type="nucleotide sequence ID" value="XM_032008630.1"/>
</dbReference>
<sequence>MADTTSAEHIDENVSPFSSEESPNMSDNGNSSASDDPLDHFHELAGTIMDQLGSIGSTISKVVEKATTLDDTLNQIISSIEETQSKILESIARVQDDSGSKCTCSNSNAILAEAIGHIVSHLEQLSLSKYARKDNTASCATPITAPRESRSIQEQSSISTKHFNRTHPPFIREEAITLRDHPEEAHENWSTTGQCSSPIVPRIREESSSKARRTQVGPAIASQNNPVDQLAHARRLIAHLIPRRGRLSLRPDDLVNGVIVNGFGPLLPRGEAMQTGPTALLRQHPSRQEQPNLAMGSPSANVFQPPPTISGQTRTVGFRRAHRTHPRPAPIYELSPDTIVPPISGPRNSSSTEINAATNAQSPVGQEQTQLHTPGGTSNTAQDRAAPIHDDNNSRPASANSIDSRRGWPFFGRRSKKRDCQIQ</sequence>
<accession>A0A370TX18</accession>
<feature type="compositionally biased region" description="Basic and acidic residues" evidence="1">
    <location>
        <begin position="1"/>
        <end position="12"/>
    </location>
</feature>
<feature type="compositionally biased region" description="Basic residues" evidence="1">
    <location>
        <begin position="317"/>
        <end position="326"/>
    </location>
</feature>
<evidence type="ECO:0000313" key="3">
    <source>
        <dbReference type="Proteomes" id="UP000254866"/>
    </source>
</evidence>